<dbReference type="Pfam" id="PF01208">
    <property type="entry name" value="URO-D"/>
    <property type="match status" value="1"/>
</dbReference>
<sequence length="289" mass="33488">MSRAKERVYKAIKEGSTTEIIKGELLIEDKVICAWKQKEKVDFAAKQEFVTWLGLDIITIVPDYHNLVDDPEIPEIEHWAKTDLFVFVLIDGPFELGLKYLGFDEFFSLLRKNSKELLEWVENIEKINQKIIRKVSNLGVNGIILADDIAYKQSLYISPQQLQEYFFPSYYRIVNEIKKEGLVAFFHSDGNYRKILEELINIGFEGIHCLDKNSGMDIYELKKELQKDICFWGHLTYEDLIRAYTKNDLEEIIASIKKIASEGRFILGTTTGLYPGLDLRGLALIYQNV</sequence>
<dbReference type="Proteomes" id="UP000604066">
    <property type="component" value="Unassembled WGS sequence"/>
</dbReference>
<evidence type="ECO:0000259" key="1">
    <source>
        <dbReference type="Pfam" id="PF01208"/>
    </source>
</evidence>
<dbReference type="RefSeq" id="WP_028052208.1">
    <property type="nucleotide sequence ID" value="NZ_ATYG01000016.1"/>
</dbReference>
<organism evidence="2 3">
    <name type="scientific">Carboxydothermus ferrireducens DSM 11255</name>
    <dbReference type="NCBI Taxonomy" id="1119529"/>
    <lineage>
        <taxon>Bacteria</taxon>
        <taxon>Bacillati</taxon>
        <taxon>Bacillota</taxon>
        <taxon>Clostridia</taxon>
        <taxon>Thermoanaerobacterales</taxon>
        <taxon>Thermoanaerobacteraceae</taxon>
        <taxon>Carboxydothermus</taxon>
    </lineage>
</organism>
<dbReference type="PANTHER" id="PTHR47099:SF1">
    <property type="entry name" value="METHYLCOBAMIDE:COM METHYLTRANSFERASE MTBA"/>
    <property type="match status" value="1"/>
</dbReference>
<dbReference type="InterPro" id="IPR038071">
    <property type="entry name" value="UROD/MetE-like_sf"/>
</dbReference>
<name>A0ABX2RBB5_9THEO</name>
<feature type="domain" description="Uroporphyrinogen decarboxylase (URO-D)" evidence="1">
    <location>
        <begin position="85"/>
        <end position="282"/>
    </location>
</feature>
<dbReference type="Gene3D" id="3.20.20.210">
    <property type="match status" value="1"/>
</dbReference>
<dbReference type="GO" id="GO:0004853">
    <property type="term" value="F:uroporphyrinogen decarboxylase activity"/>
    <property type="evidence" value="ECO:0007669"/>
    <property type="project" value="UniProtKB-EC"/>
</dbReference>
<accession>A0ABX2RBB5</accession>
<dbReference type="InterPro" id="IPR000257">
    <property type="entry name" value="Uroporphyrinogen_deCOase"/>
</dbReference>
<keyword evidence="3" id="KW-1185">Reference proteome</keyword>
<evidence type="ECO:0000313" key="2">
    <source>
        <dbReference type="EMBL" id="NYE58474.1"/>
    </source>
</evidence>
<protein>
    <submittedName>
        <fullName evidence="2">Uroporphyrinogen decarboxylase</fullName>
        <ecNumber evidence="2">4.1.1.37</ecNumber>
    </submittedName>
</protein>
<dbReference type="EMBL" id="JACCBS010000003">
    <property type="protein sequence ID" value="NYE58474.1"/>
    <property type="molecule type" value="Genomic_DNA"/>
</dbReference>
<dbReference type="PANTHER" id="PTHR47099">
    <property type="entry name" value="METHYLCOBAMIDE:COM METHYLTRANSFERASE MTBA"/>
    <property type="match status" value="1"/>
</dbReference>
<comment type="caution">
    <text evidence="2">The sequence shown here is derived from an EMBL/GenBank/DDBJ whole genome shotgun (WGS) entry which is preliminary data.</text>
</comment>
<dbReference type="SUPFAM" id="SSF51726">
    <property type="entry name" value="UROD/MetE-like"/>
    <property type="match status" value="1"/>
</dbReference>
<gene>
    <name evidence="2" type="ORF">HDG70_002225</name>
</gene>
<evidence type="ECO:0000313" key="3">
    <source>
        <dbReference type="Proteomes" id="UP000604066"/>
    </source>
</evidence>
<dbReference type="EC" id="4.1.1.37" evidence="2"/>
<reference evidence="2 3" key="1">
    <citation type="submission" date="2020-07" db="EMBL/GenBank/DDBJ databases">
        <title>Genomic Encyclopedia of Type Strains, Phase III (KMG-III): the genomes of soil and plant-associated and newly described type strains.</title>
        <authorList>
            <person name="Whitman W."/>
        </authorList>
    </citation>
    <scope>NUCLEOTIDE SEQUENCE [LARGE SCALE GENOMIC DNA]</scope>
    <source>
        <strain evidence="2 3">DSM 11255</strain>
    </source>
</reference>
<keyword evidence="2" id="KW-0456">Lyase</keyword>
<dbReference type="InterPro" id="IPR052024">
    <property type="entry name" value="Methanogen_methyltrans"/>
</dbReference>
<proteinExistence type="predicted"/>